<dbReference type="InterPro" id="IPR036554">
    <property type="entry name" value="GHMP_kinase_C_sf"/>
</dbReference>
<keyword evidence="13" id="KW-1185">Reference proteome</keyword>
<dbReference type="InterPro" id="IPR004424">
    <property type="entry name" value="IspE"/>
</dbReference>
<keyword evidence="5 9" id="KW-0547">Nucleotide-binding</keyword>
<evidence type="ECO:0000259" key="11">
    <source>
        <dbReference type="Pfam" id="PF08544"/>
    </source>
</evidence>
<dbReference type="Gene3D" id="3.30.70.890">
    <property type="entry name" value="GHMP kinase, C-terminal domain"/>
    <property type="match status" value="1"/>
</dbReference>
<dbReference type="EMBL" id="JBHTNH010000028">
    <property type="protein sequence ID" value="MFD1362589.1"/>
    <property type="molecule type" value="Genomic_DNA"/>
</dbReference>
<evidence type="ECO:0000256" key="2">
    <source>
        <dbReference type="ARBA" id="ARBA00012052"/>
    </source>
</evidence>
<comment type="caution">
    <text evidence="12">The sequence shown here is derived from an EMBL/GenBank/DDBJ whole genome shotgun (WGS) entry which is preliminary data.</text>
</comment>
<dbReference type="PANTHER" id="PTHR43527:SF2">
    <property type="entry name" value="4-DIPHOSPHOCYTIDYL-2-C-METHYL-D-ERYTHRITOL KINASE, CHLOROPLASTIC"/>
    <property type="match status" value="1"/>
</dbReference>
<evidence type="ECO:0000256" key="7">
    <source>
        <dbReference type="ARBA" id="ARBA00022840"/>
    </source>
</evidence>
<comment type="similarity">
    <text evidence="1 9">Belongs to the GHMP kinase family. IspE subfamily.</text>
</comment>
<dbReference type="InterPro" id="IPR020568">
    <property type="entry name" value="Ribosomal_Su5_D2-typ_SF"/>
</dbReference>
<accession>A0ABW3ZWF2</accession>
<reference evidence="13" key="1">
    <citation type="journal article" date="2019" name="Int. J. Syst. Evol. Microbiol.">
        <title>The Global Catalogue of Microorganisms (GCM) 10K type strain sequencing project: providing services to taxonomists for standard genome sequencing and annotation.</title>
        <authorList>
            <consortium name="The Broad Institute Genomics Platform"/>
            <consortium name="The Broad Institute Genome Sequencing Center for Infectious Disease"/>
            <person name="Wu L."/>
            <person name="Ma J."/>
        </authorList>
    </citation>
    <scope>NUCLEOTIDE SEQUENCE [LARGE SCALE GENOMIC DNA]</scope>
    <source>
        <strain evidence="13">CCUG 54822</strain>
    </source>
</reference>
<keyword evidence="6 9" id="KW-0418">Kinase</keyword>
<dbReference type="RefSeq" id="WP_382401290.1">
    <property type="nucleotide sequence ID" value="NZ_JBHTNH010000028.1"/>
</dbReference>
<dbReference type="GO" id="GO:0050515">
    <property type="term" value="F:4-(cytidine 5'-diphospho)-2-C-methyl-D-erythritol kinase activity"/>
    <property type="evidence" value="ECO:0007669"/>
    <property type="project" value="UniProtKB-EC"/>
</dbReference>
<dbReference type="PIRSF" id="PIRSF010376">
    <property type="entry name" value="IspE"/>
    <property type="match status" value="1"/>
</dbReference>
<keyword evidence="4 9" id="KW-0808">Transferase</keyword>
<evidence type="ECO:0000256" key="4">
    <source>
        <dbReference type="ARBA" id="ARBA00022679"/>
    </source>
</evidence>
<keyword evidence="7 9" id="KW-0067">ATP-binding</keyword>
<feature type="domain" description="GHMP kinase N-terminal" evidence="10">
    <location>
        <begin position="66"/>
        <end position="144"/>
    </location>
</feature>
<dbReference type="InterPro" id="IPR014721">
    <property type="entry name" value="Ribsml_uS5_D2-typ_fold_subgr"/>
</dbReference>
<organism evidence="12 13">
    <name type="scientific">Lentibacillus salinarum</name>
    <dbReference type="NCBI Taxonomy" id="446820"/>
    <lineage>
        <taxon>Bacteria</taxon>
        <taxon>Bacillati</taxon>
        <taxon>Bacillota</taxon>
        <taxon>Bacilli</taxon>
        <taxon>Bacillales</taxon>
        <taxon>Bacillaceae</taxon>
        <taxon>Lentibacillus</taxon>
    </lineage>
</organism>
<comment type="pathway">
    <text evidence="9">Isoprenoid biosynthesis; isopentenyl diphosphate biosynthesis via DXP pathway; isopentenyl diphosphate from 1-deoxy-D-xylulose 5-phosphate: step 3/6.</text>
</comment>
<keyword evidence="9" id="KW-0414">Isoprene biosynthesis</keyword>
<dbReference type="NCBIfam" id="TIGR00154">
    <property type="entry name" value="ispE"/>
    <property type="match status" value="1"/>
</dbReference>
<dbReference type="HAMAP" id="MF_00061">
    <property type="entry name" value="IspE"/>
    <property type="match status" value="1"/>
</dbReference>
<name>A0ABW3ZWF2_9BACI</name>
<gene>
    <name evidence="9 12" type="primary">ispE</name>
    <name evidence="12" type="ORF">ACFQ4A_13075</name>
</gene>
<dbReference type="Proteomes" id="UP001597178">
    <property type="component" value="Unassembled WGS sequence"/>
</dbReference>
<feature type="binding site" evidence="9">
    <location>
        <begin position="94"/>
        <end position="104"/>
    </location>
    <ligand>
        <name>ATP</name>
        <dbReference type="ChEBI" id="CHEBI:30616"/>
    </ligand>
</feature>
<evidence type="ECO:0000256" key="3">
    <source>
        <dbReference type="ARBA" id="ARBA00017473"/>
    </source>
</evidence>
<dbReference type="Pfam" id="PF00288">
    <property type="entry name" value="GHMP_kinases_N"/>
    <property type="match status" value="1"/>
</dbReference>
<protein>
    <recommendedName>
        <fullName evidence="3 9">4-diphosphocytidyl-2-C-methyl-D-erythritol kinase</fullName>
        <shortName evidence="9">CMK</shortName>
        <ecNumber evidence="2 9">2.7.1.148</ecNumber>
    </recommendedName>
    <alternativeName>
        <fullName evidence="8 9">4-(cytidine-5'-diphospho)-2-C-methyl-D-erythritol kinase</fullName>
    </alternativeName>
</protein>
<dbReference type="Gene3D" id="3.30.230.10">
    <property type="match status" value="1"/>
</dbReference>
<evidence type="ECO:0000313" key="13">
    <source>
        <dbReference type="Proteomes" id="UP001597178"/>
    </source>
</evidence>
<dbReference type="InterPro" id="IPR006204">
    <property type="entry name" value="GHMP_kinase_N_dom"/>
</dbReference>
<dbReference type="InterPro" id="IPR013750">
    <property type="entry name" value="GHMP_kinase_C_dom"/>
</dbReference>
<dbReference type="Pfam" id="PF08544">
    <property type="entry name" value="GHMP_kinases_C"/>
    <property type="match status" value="1"/>
</dbReference>
<dbReference type="PANTHER" id="PTHR43527">
    <property type="entry name" value="4-DIPHOSPHOCYTIDYL-2-C-METHYL-D-ERYTHRITOL KINASE, CHLOROPLASTIC"/>
    <property type="match status" value="1"/>
</dbReference>
<evidence type="ECO:0000256" key="5">
    <source>
        <dbReference type="ARBA" id="ARBA00022741"/>
    </source>
</evidence>
<dbReference type="SUPFAM" id="SSF54211">
    <property type="entry name" value="Ribosomal protein S5 domain 2-like"/>
    <property type="match status" value="1"/>
</dbReference>
<sequence>MVFYERAPAKINLSLDVLGKRPDGFHEVKMIMTTVDLADRIALSEIEEDRIEVSTDSPYVPNDERNIACKAARVFKQRYQLRQGVRIDIQKNIPVSAGLAGGSSDAAAVLRGLNQMWSVNASQDELIELGAALGSDVPFCISGKTAIGTGHGEKIRTLASPPPCYVVLAKPEIGISTRHIFPRVTMDTLNHPNTDAVIRALETKDFADLCRHIGNALEGVTFPLYPEVKRIKDKMLQTGVSGAVMSGSGPTVVGLTGHFSKARRIYNGLRGFCSEVYIVQQLDRR</sequence>
<proteinExistence type="inferred from homology"/>
<dbReference type="SUPFAM" id="SSF55060">
    <property type="entry name" value="GHMP Kinase, C-terminal domain"/>
    <property type="match status" value="1"/>
</dbReference>
<evidence type="ECO:0000313" key="12">
    <source>
        <dbReference type="EMBL" id="MFD1362589.1"/>
    </source>
</evidence>
<evidence type="ECO:0000256" key="1">
    <source>
        <dbReference type="ARBA" id="ARBA00009684"/>
    </source>
</evidence>
<comment type="catalytic activity">
    <reaction evidence="9">
        <text>4-CDP-2-C-methyl-D-erythritol + ATP = 4-CDP-2-C-methyl-D-erythritol 2-phosphate + ADP + H(+)</text>
        <dbReference type="Rhea" id="RHEA:18437"/>
        <dbReference type="ChEBI" id="CHEBI:15378"/>
        <dbReference type="ChEBI" id="CHEBI:30616"/>
        <dbReference type="ChEBI" id="CHEBI:57823"/>
        <dbReference type="ChEBI" id="CHEBI:57919"/>
        <dbReference type="ChEBI" id="CHEBI:456216"/>
        <dbReference type="EC" id="2.7.1.148"/>
    </reaction>
</comment>
<feature type="domain" description="GHMP kinase C-terminal" evidence="11">
    <location>
        <begin position="198"/>
        <end position="273"/>
    </location>
</feature>
<dbReference type="EC" id="2.7.1.148" evidence="2 9"/>
<feature type="active site" evidence="9">
    <location>
        <position position="10"/>
    </location>
</feature>
<evidence type="ECO:0000256" key="6">
    <source>
        <dbReference type="ARBA" id="ARBA00022777"/>
    </source>
</evidence>
<evidence type="ECO:0000256" key="8">
    <source>
        <dbReference type="ARBA" id="ARBA00032554"/>
    </source>
</evidence>
<comment type="function">
    <text evidence="9">Catalyzes the phosphorylation of the position 2 hydroxy group of 4-diphosphocytidyl-2C-methyl-D-erythritol.</text>
</comment>
<evidence type="ECO:0000256" key="9">
    <source>
        <dbReference type="HAMAP-Rule" id="MF_00061"/>
    </source>
</evidence>
<evidence type="ECO:0000259" key="10">
    <source>
        <dbReference type="Pfam" id="PF00288"/>
    </source>
</evidence>
<feature type="active site" evidence="9">
    <location>
        <position position="136"/>
    </location>
</feature>